<dbReference type="InterPro" id="IPR036705">
    <property type="entry name" value="Ribosyl_crysJ1_sf"/>
</dbReference>
<dbReference type="EMBL" id="CAFBNF010000318">
    <property type="protein sequence ID" value="CAB4962413.1"/>
    <property type="molecule type" value="Genomic_DNA"/>
</dbReference>
<dbReference type="InterPro" id="IPR050792">
    <property type="entry name" value="ADP-ribosylglycohydrolase"/>
</dbReference>
<dbReference type="SUPFAM" id="SSF101478">
    <property type="entry name" value="ADP-ribosylglycohydrolase"/>
    <property type="match status" value="1"/>
</dbReference>
<dbReference type="InterPro" id="IPR029021">
    <property type="entry name" value="Prot-tyrosine_phosphatase-like"/>
</dbReference>
<evidence type="ECO:0000313" key="3">
    <source>
        <dbReference type="EMBL" id="CAB4962413.1"/>
    </source>
</evidence>
<dbReference type="GO" id="GO:0016787">
    <property type="term" value="F:hydrolase activity"/>
    <property type="evidence" value="ECO:0007669"/>
    <property type="project" value="UniProtKB-KW"/>
</dbReference>
<name>A0A6J7L686_9ZZZZ</name>
<dbReference type="PANTHER" id="PTHR16222">
    <property type="entry name" value="ADP-RIBOSYLGLYCOHYDROLASE"/>
    <property type="match status" value="1"/>
</dbReference>
<dbReference type="SUPFAM" id="SSF52799">
    <property type="entry name" value="(Phosphotyrosine protein) phosphatases II"/>
    <property type="match status" value="1"/>
</dbReference>
<keyword evidence="2" id="KW-0378">Hydrolase</keyword>
<dbReference type="Gene3D" id="1.10.4080.10">
    <property type="entry name" value="ADP-ribosylation/Crystallin J1"/>
    <property type="match status" value="1"/>
</dbReference>
<gene>
    <name evidence="3" type="ORF">UFOPK3773_02077</name>
</gene>
<protein>
    <submittedName>
        <fullName evidence="3">Unannotated protein</fullName>
    </submittedName>
</protein>
<dbReference type="InterPro" id="IPR005502">
    <property type="entry name" value="Ribosyl_crysJ1"/>
</dbReference>
<sequence length="492" mass="51057">MTDTKSNTRSLNADRAAGVLLGTACGDALGAGYEFAPARVNGEPVEMAGGGPFNWNPGEWTDDTSMAIVIAQVAALGADLREPQSLDGVVREWARWATTASDVGLQTRAVLTSAGPTPTAATAVAAAAQHHARTGRSAGNGSLMRTAPVALAYLDDPDALDDAARVISALTHADPEAGEACALWCHAIAHAVQHGSFDGLRLAVARLAPDRAAVWTQRLDAAEQVEPHEIANNGWVVAALQAAWSAIVRTPVPADAPSRHFAHALEAAVRSGADTDTVAAIAGGLLGARWGASAVPLAWQRVVAGWPGLRSRDLTALALLVARHGQTDSQGWPLAPRHNYSSYGDTSTVVVHPHDAAVILGGVSSVRDLPPEVTAVVSLCRLGSDEVPASTVSRGNHVEVWLIDSDAPDANPHLDHVLADAADTVAALRAEGHTVLLHCVQAHSRTPTVAALYASRHLGIEPAEALLEVCAALPNAHPNRAFLAALNRLASV</sequence>
<evidence type="ECO:0000256" key="1">
    <source>
        <dbReference type="ARBA" id="ARBA00010702"/>
    </source>
</evidence>
<dbReference type="Gene3D" id="3.90.190.10">
    <property type="entry name" value="Protein tyrosine phosphatase superfamily"/>
    <property type="match status" value="1"/>
</dbReference>
<organism evidence="3">
    <name type="scientific">freshwater metagenome</name>
    <dbReference type="NCBI Taxonomy" id="449393"/>
    <lineage>
        <taxon>unclassified sequences</taxon>
        <taxon>metagenomes</taxon>
        <taxon>ecological metagenomes</taxon>
    </lineage>
</organism>
<comment type="similarity">
    <text evidence="1">Belongs to the ADP-ribosylglycohydrolase family.</text>
</comment>
<proteinExistence type="inferred from homology"/>
<dbReference type="Pfam" id="PF03747">
    <property type="entry name" value="ADP_ribosyl_GH"/>
    <property type="match status" value="1"/>
</dbReference>
<evidence type="ECO:0000256" key="2">
    <source>
        <dbReference type="ARBA" id="ARBA00022801"/>
    </source>
</evidence>
<dbReference type="PANTHER" id="PTHR16222:SF24">
    <property type="entry name" value="ADP-RIBOSYLHYDROLASE ARH3"/>
    <property type="match status" value="1"/>
</dbReference>
<reference evidence="3" key="1">
    <citation type="submission" date="2020-05" db="EMBL/GenBank/DDBJ databases">
        <authorList>
            <person name="Chiriac C."/>
            <person name="Salcher M."/>
            <person name="Ghai R."/>
            <person name="Kavagutti S V."/>
        </authorList>
    </citation>
    <scope>NUCLEOTIDE SEQUENCE</scope>
</reference>
<dbReference type="AlphaFoldDB" id="A0A6J7L686"/>
<accession>A0A6J7L686</accession>